<sequence length="221" mass="25571">MWEVATIGKPDERRDFPRGHLDALHLSGLDFAVATFEPGRRRSESVRPIAGTDSRRVHHDGYAVRGRTRIRRDDDRESEVGPGGVFVCPPGHDARIVGDEPVVVHDFAGSMARQYATAQREEHPMTFVQIIEYETTHDEEMMRLWDEWTRMTEGKRTVAREVHGKDRENPTHYVDIVEFPSYEQAMKNNDLPETQRVAERFRSLCSKEPRFVNLEVVEQMP</sequence>
<gene>
    <name evidence="1" type="ORF">GCM10010405_02800</name>
</gene>
<protein>
    <submittedName>
        <fullName evidence="1">Uncharacterized protein</fullName>
    </submittedName>
</protein>
<accession>A0ABN3J7L4</accession>
<evidence type="ECO:0000313" key="1">
    <source>
        <dbReference type="EMBL" id="GAA2423925.1"/>
    </source>
</evidence>
<dbReference type="Proteomes" id="UP001501638">
    <property type="component" value="Unassembled WGS sequence"/>
</dbReference>
<comment type="caution">
    <text evidence="1">The sequence shown here is derived from an EMBL/GenBank/DDBJ whole genome shotgun (WGS) entry which is preliminary data.</text>
</comment>
<proteinExistence type="predicted"/>
<keyword evidence="2" id="KW-1185">Reference proteome</keyword>
<dbReference type="SUPFAM" id="SSF51182">
    <property type="entry name" value="RmlC-like cupins"/>
    <property type="match status" value="1"/>
</dbReference>
<reference evidence="1 2" key="1">
    <citation type="journal article" date="2019" name="Int. J. Syst. Evol. Microbiol.">
        <title>The Global Catalogue of Microorganisms (GCM) 10K type strain sequencing project: providing services to taxonomists for standard genome sequencing and annotation.</title>
        <authorList>
            <consortium name="The Broad Institute Genomics Platform"/>
            <consortium name="The Broad Institute Genome Sequencing Center for Infectious Disease"/>
            <person name="Wu L."/>
            <person name="Ma J."/>
        </authorList>
    </citation>
    <scope>NUCLEOTIDE SEQUENCE [LARGE SCALE GENOMIC DNA]</scope>
    <source>
        <strain evidence="1 2">JCM 6305</strain>
    </source>
</reference>
<dbReference type="Gene3D" id="2.60.120.10">
    <property type="entry name" value="Jelly Rolls"/>
    <property type="match status" value="1"/>
</dbReference>
<organism evidence="1 2">
    <name type="scientific">Streptomyces macrosporus</name>
    <dbReference type="NCBI Taxonomy" id="44032"/>
    <lineage>
        <taxon>Bacteria</taxon>
        <taxon>Bacillati</taxon>
        <taxon>Actinomycetota</taxon>
        <taxon>Actinomycetes</taxon>
        <taxon>Kitasatosporales</taxon>
        <taxon>Streptomycetaceae</taxon>
        <taxon>Streptomyces</taxon>
    </lineage>
</organism>
<name>A0ABN3J7L4_9ACTN</name>
<dbReference type="InterPro" id="IPR014710">
    <property type="entry name" value="RmlC-like_jellyroll"/>
</dbReference>
<evidence type="ECO:0000313" key="2">
    <source>
        <dbReference type="Proteomes" id="UP001501638"/>
    </source>
</evidence>
<dbReference type="EMBL" id="BAAASZ010000003">
    <property type="protein sequence ID" value="GAA2423925.1"/>
    <property type="molecule type" value="Genomic_DNA"/>
</dbReference>
<dbReference type="InterPro" id="IPR011051">
    <property type="entry name" value="RmlC_Cupin_sf"/>
</dbReference>